<dbReference type="EMBL" id="CM047585">
    <property type="protein sequence ID" value="KAI9909938.1"/>
    <property type="molecule type" value="Genomic_DNA"/>
</dbReference>
<sequence length="184" mass="20772">MTRLVPYNPRRIDLPVPDLGFETDVKTNKEAATIAKADEKLEDNSTSNEHEKGRGTKSCSGRKRKYLPRATTSLEDVANANSKANLHALRWYQLYIFKDWDLTRGLVLRAEKAGYKSIVLTVDTPILCDRESDVRNRFSLPNHLTMANSTQIGGVHEHGVHSLRDSGLDEYASELFDLTIIRTT</sequence>
<gene>
    <name evidence="1" type="ORF">PsorP6_009919</name>
</gene>
<accession>A0ACC0VTV6</accession>
<organism evidence="1 2">
    <name type="scientific">Peronosclerospora sorghi</name>
    <dbReference type="NCBI Taxonomy" id="230839"/>
    <lineage>
        <taxon>Eukaryota</taxon>
        <taxon>Sar</taxon>
        <taxon>Stramenopiles</taxon>
        <taxon>Oomycota</taxon>
        <taxon>Peronosporomycetes</taxon>
        <taxon>Peronosporales</taxon>
        <taxon>Peronosporaceae</taxon>
        <taxon>Peronosclerospora</taxon>
    </lineage>
</organism>
<name>A0ACC0VTV6_9STRA</name>
<keyword evidence="2" id="KW-1185">Reference proteome</keyword>
<reference evidence="1 2" key="1">
    <citation type="journal article" date="2022" name="bioRxiv">
        <title>The genome of the oomycete Peronosclerospora sorghi, a cosmopolitan pathogen of maize and sorghum, is inflated with dispersed pseudogenes.</title>
        <authorList>
            <person name="Fletcher K."/>
            <person name="Martin F."/>
            <person name="Isakeit T."/>
            <person name="Cavanaugh K."/>
            <person name="Magill C."/>
            <person name="Michelmore R."/>
        </authorList>
    </citation>
    <scope>NUCLEOTIDE SEQUENCE [LARGE SCALE GENOMIC DNA]</scope>
    <source>
        <strain evidence="1">P6</strain>
    </source>
</reference>
<proteinExistence type="predicted"/>
<evidence type="ECO:0000313" key="2">
    <source>
        <dbReference type="Proteomes" id="UP001163321"/>
    </source>
</evidence>
<protein>
    <submittedName>
        <fullName evidence="1">Uncharacterized protein</fullName>
    </submittedName>
</protein>
<comment type="caution">
    <text evidence="1">The sequence shown here is derived from an EMBL/GenBank/DDBJ whole genome shotgun (WGS) entry which is preliminary data.</text>
</comment>
<evidence type="ECO:0000313" key="1">
    <source>
        <dbReference type="EMBL" id="KAI9909938.1"/>
    </source>
</evidence>
<dbReference type="Proteomes" id="UP001163321">
    <property type="component" value="Chromosome 6"/>
</dbReference>